<dbReference type="Proteomes" id="UP001249851">
    <property type="component" value="Unassembled WGS sequence"/>
</dbReference>
<dbReference type="PANTHER" id="PTHR35170:SF2">
    <property type="entry name" value="PROTEIN DD3-3"/>
    <property type="match status" value="1"/>
</dbReference>
<keyword evidence="2" id="KW-1185">Reference proteome</keyword>
<dbReference type="AlphaFoldDB" id="A0AAD9V3C7"/>
<evidence type="ECO:0000313" key="1">
    <source>
        <dbReference type="EMBL" id="KAK2559743.1"/>
    </source>
</evidence>
<reference evidence="1" key="2">
    <citation type="journal article" date="2023" name="Science">
        <title>Genomic signatures of disease resistance in endangered staghorn corals.</title>
        <authorList>
            <person name="Vollmer S.V."/>
            <person name="Selwyn J.D."/>
            <person name="Despard B.A."/>
            <person name="Roesel C.L."/>
        </authorList>
    </citation>
    <scope>NUCLEOTIDE SEQUENCE</scope>
    <source>
        <strain evidence="1">K2</strain>
    </source>
</reference>
<proteinExistence type="predicted"/>
<protein>
    <submittedName>
        <fullName evidence="1">Uncharacterized protein</fullName>
    </submittedName>
</protein>
<evidence type="ECO:0000313" key="2">
    <source>
        <dbReference type="Proteomes" id="UP001249851"/>
    </source>
</evidence>
<sequence>MCNGYLCMSRLANNPTTKAIDNATDLQLALNTAQVQITILTTMQDKEQQVSGFSLRTDRTNVCWIKEGCKTLAPKSCGSLPLDVVDYVEEFEGYLVNLHLNWGCLARNKVLDDELNNAPPSCNPPCFRIKKTGKYCYMGTRNNNFSNRRHIGQITVTRV</sequence>
<dbReference type="InterPro" id="IPR053320">
    <property type="entry name" value="Protein_DD3-3_O-glyco"/>
</dbReference>
<gene>
    <name evidence="1" type="ORF">P5673_017835</name>
</gene>
<name>A0AAD9V3C7_ACRCE</name>
<dbReference type="EMBL" id="JARQWQ010000039">
    <property type="protein sequence ID" value="KAK2559743.1"/>
    <property type="molecule type" value="Genomic_DNA"/>
</dbReference>
<organism evidence="1 2">
    <name type="scientific">Acropora cervicornis</name>
    <name type="common">Staghorn coral</name>
    <dbReference type="NCBI Taxonomy" id="6130"/>
    <lineage>
        <taxon>Eukaryota</taxon>
        <taxon>Metazoa</taxon>
        <taxon>Cnidaria</taxon>
        <taxon>Anthozoa</taxon>
        <taxon>Hexacorallia</taxon>
        <taxon>Scleractinia</taxon>
        <taxon>Astrocoeniina</taxon>
        <taxon>Acroporidae</taxon>
        <taxon>Acropora</taxon>
    </lineage>
</organism>
<dbReference type="PANTHER" id="PTHR35170">
    <property type="entry name" value="PROTEIN DD3-3"/>
    <property type="match status" value="1"/>
</dbReference>
<comment type="caution">
    <text evidence="1">The sequence shown here is derived from an EMBL/GenBank/DDBJ whole genome shotgun (WGS) entry which is preliminary data.</text>
</comment>
<accession>A0AAD9V3C7</accession>
<reference evidence="1" key="1">
    <citation type="journal article" date="2023" name="G3 (Bethesda)">
        <title>Whole genome assembly and annotation of the endangered Caribbean coral Acropora cervicornis.</title>
        <authorList>
            <person name="Selwyn J.D."/>
            <person name="Vollmer S.V."/>
        </authorList>
    </citation>
    <scope>NUCLEOTIDE SEQUENCE</scope>
    <source>
        <strain evidence="1">K2</strain>
    </source>
</reference>